<protein>
    <submittedName>
        <fullName evidence="1">Uncharacterized protein</fullName>
    </submittedName>
</protein>
<evidence type="ECO:0000313" key="1">
    <source>
        <dbReference type="EMBL" id="CAD7639310.1"/>
    </source>
</evidence>
<evidence type="ECO:0000313" key="2">
    <source>
        <dbReference type="Proteomes" id="UP000759131"/>
    </source>
</evidence>
<dbReference type="EMBL" id="CAJPIZ010021951">
    <property type="protein sequence ID" value="CAG2117786.1"/>
    <property type="molecule type" value="Genomic_DNA"/>
</dbReference>
<reference evidence="1" key="1">
    <citation type="submission" date="2020-11" db="EMBL/GenBank/DDBJ databases">
        <authorList>
            <person name="Tran Van P."/>
        </authorList>
    </citation>
    <scope>NUCLEOTIDE SEQUENCE</scope>
</reference>
<proteinExistence type="predicted"/>
<dbReference type="Proteomes" id="UP000759131">
    <property type="component" value="Unassembled WGS sequence"/>
</dbReference>
<gene>
    <name evidence="1" type="ORF">OSB1V03_LOCUS17739</name>
</gene>
<organism evidence="1">
    <name type="scientific">Medioppia subpectinata</name>
    <dbReference type="NCBI Taxonomy" id="1979941"/>
    <lineage>
        <taxon>Eukaryota</taxon>
        <taxon>Metazoa</taxon>
        <taxon>Ecdysozoa</taxon>
        <taxon>Arthropoda</taxon>
        <taxon>Chelicerata</taxon>
        <taxon>Arachnida</taxon>
        <taxon>Acari</taxon>
        <taxon>Acariformes</taxon>
        <taxon>Sarcoptiformes</taxon>
        <taxon>Oribatida</taxon>
        <taxon>Brachypylina</taxon>
        <taxon>Oppioidea</taxon>
        <taxon>Oppiidae</taxon>
        <taxon>Medioppia</taxon>
    </lineage>
</organism>
<sequence length="50" mass="6130">MYAMKYMSKSQCLERDAFRNVLREIELLARLEHPFIVNLWFTFQIYTSII</sequence>
<dbReference type="EMBL" id="OC876526">
    <property type="protein sequence ID" value="CAD7639310.1"/>
    <property type="molecule type" value="Genomic_DNA"/>
</dbReference>
<dbReference type="SUPFAM" id="SSF56112">
    <property type="entry name" value="Protein kinase-like (PK-like)"/>
    <property type="match status" value="1"/>
</dbReference>
<dbReference type="InterPro" id="IPR011009">
    <property type="entry name" value="Kinase-like_dom_sf"/>
</dbReference>
<dbReference type="AlphaFoldDB" id="A0A7R9LEG4"/>
<name>A0A7R9LEG4_9ACAR</name>
<dbReference type="OrthoDB" id="6496737at2759"/>
<accession>A0A7R9LEG4</accession>
<keyword evidence="2" id="KW-1185">Reference proteome</keyword>
<dbReference type="Gene3D" id="3.30.200.20">
    <property type="entry name" value="Phosphorylase Kinase, domain 1"/>
    <property type="match status" value="1"/>
</dbReference>